<dbReference type="EMBL" id="MTKQ01000375">
    <property type="protein sequence ID" value="RWX43570.1"/>
    <property type="molecule type" value="Genomic_DNA"/>
</dbReference>
<evidence type="ECO:0000313" key="9">
    <source>
        <dbReference type="Proteomes" id="UP000286862"/>
    </source>
</evidence>
<dbReference type="SUPFAM" id="SSF55874">
    <property type="entry name" value="ATPase domain of HSP90 chaperone/DNA topoisomerase II/histidine kinase"/>
    <property type="match status" value="1"/>
</dbReference>
<keyword evidence="4" id="KW-0902">Two-component regulatory system</keyword>
<dbReference type="CDD" id="cd17546">
    <property type="entry name" value="REC_hyHK_CKI1_RcsC-like"/>
    <property type="match status" value="1"/>
</dbReference>
<protein>
    <recommendedName>
        <fullName evidence="2">histidine kinase</fullName>
        <ecNumber evidence="2">2.7.13.3</ecNumber>
    </recommendedName>
</protein>
<reference evidence="8 9" key="1">
    <citation type="submission" date="2017-01" db="EMBL/GenBank/DDBJ databases">
        <title>The cable genome- insights into the physiology and evolution of filamentous bacteria capable of sulfide oxidation via long distance electron transfer.</title>
        <authorList>
            <person name="Schreiber L."/>
            <person name="Bjerg J.T."/>
            <person name="Boggild A."/>
            <person name="Van De Vossenberg J."/>
            <person name="Meysman F."/>
            <person name="Nielsen L.P."/>
            <person name="Schramm A."/>
            <person name="Kjeldsen K.U."/>
        </authorList>
    </citation>
    <scope>NUCLEOTIDE SEQUENCE [LARGE SCALE GENOMIC DNA]</scope>
    <source>
        <strain evidence="8">A2</strain>
    </source>
</reference>
<dbReference type="CDD" id="cd16922">
    <property type="entry name" value="HATPase_EvgS-ArcB-TorS-like"/>
    <property type="match status" value="1"/>
</dbReference>
<dbReference type="InterPro" id="IPR011006">
    <property type="entry name" value="CheY-like_superfamily"/>
</dbReference>
<dbReference type="SMART" id="SM00387">
    <property type="entry name" value="HATPase_c"/>
    <property type="match status" value="1"/>
</dbReference>
<feature type="non-terminal residue" evidence="8">
    <location>
        <position position="1"/>
    </location>
</feature>
<dbReference type="PROSITE" id="PS50109">
    <property type="entry name" value="HIS_KIN"/>
    <property type="match status" value="1"/>
</dbReference>
<evidence type="ECO:0000256" key="5">
    <source>
        <dbReference type="PROSITE-ProRule" id="PRU00169"/>
    </source>
</evidence>
<dbReference type="InterPro" id="IPR001789">
    <property type="entry name" value="Sig_transdc_resp-reg_receiver"/>
</dbReference>
<dbReference type="FunFam" id="3.30.565.10:FF:000010">
    <property type="entry name" value="Sensor histidine kinase RcsC"/>
    <property type="match status" value="1"/>
</dbReference>
<evidence type="ECO:0000256" key="4">
    <source>
        <dbReference type="ARBA" id="ARBA00023012"/>
    </source>
</evidence>
<name>A0A444IRX2_9BACT</name>
<dbReference type="PROSITE" id="PS50110">
    <property type="entry name" value="RESPONSE_REGULATORY"/>
    <property type="match status" value="1"/>
</dbReference>
<dbReference type="Gene3D" id="3.30.565.10">
    <property type="entry name" value="Histidine kinase-like ATPase, C-terminal domain"/>
    <property type="match status" value="1"/>
</dbReference>
<dbReference type="Pfam" id="PF00072">
    <property type="entry name" value="Response_reg"/>
    <property type="match status" value="1"/>
</dbReference>
<evidence type="ECO:0000259" key="6">
    <source>
        <dbReference type="PROSITE" id="PS50109"/>
    </source>
</evidence>
<dbReference type="InterPro" id="IPR003594">
    <property type="entry name" value="HATPase_dom"/>
</dbReference>
<dbReference type="EC" id="2.7.13.3" evidence="2"/>
<dbReference type="PANTHER" id="PTHR45339:SF1">
    <property type="entry name" value="HYBRID SIGNAL TRANSDUCTION HISTIDINE KINASE J"/>
    <property type="match status" value="1"/>
</dbReference>
<feature type="domain" description="Response regulatory" evidence="7">
    <location>
        <begin position="166"/>
        <end position="282"/>
    </location>
</feature>
<sequence length="285" mass="31420">GLCLNIASFDDVPQVLRGDPLRLGQVLINLGNNAVKFTREGEIDISVRLAGQKGQRARLCFSVQDTGIGMSLQEQARLFQSFSQLDNDITRQYEGSGLGLAISKKLVHMMGGEIAVDSEPGKGSCFYFTLDFETGKHEKLPEKQTGATVSTGSVPGLKGKKLEGKKILLVEDNAFNSELATILLRRKNLIVYHAGNGREALDFLHSKSVDCVLMDIQMPVMDGYTACREIRDRLQLKDLPVIAMTANVMKHDIEKSMDAGMNDHIGKPLHEDEIFSTLIKWMVPG</sequence>
<dbReference type="InterPro" id="IPR004358">
    <property type="entry name" value="Sig_transdc_His_kin-like_C"/>
</dbReference>
<dbReference type="Pfam" id="PF02518">
    <property type="entry name" value="HATPase_c"/>
    <property type="match status" value="1"/>
</dbReference>
<organism evidence="8 9">
    <name type="scientific">Candidatus Electrothrix marina</name>
    <dbReference type="NCBI Taxonomy" id="1859130"/>
    <lineage>
        <taxon>Bacteria</taxon>
        <taxon>Pseudomonadati</taxon>
        <taxon>Thermodesulfobacteriota</taxon>
        <taxon>Desulfobulbia</taxon>
        <taxon>Desulfobulbales</taxon>
        <taxon>Desulfobulbaceae</taxon>
        <taxon>Candidatus Electrothrix</taxon>
    </lineage>
</organism>
<evidence type="ECO:0000256" key="1">
    <source>
        <dbReference type="ARBA" id="ARBA00000085"/>
    </source>
</evidence>
<evidence type="ECO:0000313" key="8">
    <source>
        <dbReference type="EMBL" id="RWX43570.1"/>
    </source>
</evidence>
<dbReference type="InterPro" id="IPR005467">
    <property type="entry name" value="His_kinase_dom"/>
</dbReference>
<dbReference type="Proteomes" id="UP000286862">
    <property type="component" value="Unassembled WGS sequence"/>
</dbReference>
<dbReference type="AlphaFoldDB" id="A0A444IRX2"/>
<dbReference type="SUPFAM" id="SSF52172">
    <property type="entry name" value="CheY-like"/>
    <property type="match status" value="1"/>
</dbReference>
<proteinExistence type="predicted"/>
<dbReference type="GO" id="GO:0000160">
    <property type="term" value="P:phosphorelay signal transduction system"/>
    <property type="evidence" value="ECO:0007669"/>
    <property type="project" value="UniProtKB-KW"/>
</dbReference>
<evidence type="ECO:0000259" key="7">
    <source>
        <dbReference type="PROSITE" id="PS50110"/>
    </source>
</evidence>
<comment type="caution">
    <text evidence="8">The sequence shown here is derived from an EMBL/GenBank/DDBJ whole genome shotgun (WGS) entry which is preliminary data.</text>
</comment>
<dbReference type="PRINTS" id="PR00344">
    <property type="entry name" value="BCTRLSENSOR"/>
</dbReference>
<keyword evidence="3 5" id="KW-0597">Phosphoprotein</keyword>
<keyword evidence="8" id="KW-0808">Transferase</keyword>
<feature type="modified residue" description="4-aspartylphosphate" evidence="5">
    <location>
        <position position="215"/>
    </location>
</feature>
<dbReference type="Gene3D" id="3.40.50.2300">
    <property type="match status" value="1"/>
</dbReference>
<comment type="catalytic activity">
    <reaction evidence="1">
        <text>ATP + protein L-histidine = ADP + protein N-phospho-L-histidine.</text>
        <dbReference type="EC" id="2.7.13.3"/>
    </reaction>
</comment>
<dbReference type="GO" id="GO:0004673">
    <property type="term" value="F:protein histidine kinase activity"/>
    <property type="evidence" value="ECO:0007669"/>
    <property type="project" value="UniProtKB-EC"/>
</dbReference>
<feature type="domain" description="Histidine kinase" evidence="6">
    <location>
        <begin position="1"/>
        <end position="134"/>
    </location>
</feature>
<accession>A0A444IRX2</accession>
<evidence type="ECO:0000256" key="2">
    <source>
        <dbReference type="ARBA" id="ARBA00012438"/>
    </source>
</evidence>
<dbReference type="SMART" id="SM00448">
    <property type="entry name" value="REC"/>
    <property type="match status" value="1"/>
</dbReference>
<dbReference type="InterPro" id="IPR036890">
    <property type="entry name" value="HATPase_C_sf"/>
</dbReference>
<evidence type="ECO:0000256" key="3">
    <source>
        <dbReference type="ARBA" id="ARBA00022553"/>
    </source>
</evidence>
<dbReference type="PANTHER" id="PTHR45339">
    <property type="entry name" value="HYBRID SIGNAL TRANSDUCTION HISTIDINE KINASE J"/>
    <property type="match status" value="1"/>
</dbReference>
<keyword evidence="8" id="KW-0418">Kinase</keyword>
<gene>
    <name evidence="8" type="ORF">VT99_13751</name>
</gene>